<dbReference type="HOGENOM" id="CLU_273322_0_0_1"/>
<feature type="compositionally biased region" description="Polar residues" evidence="8">
    <location>
        <begin position="1407"/>
        <end position="1421"/>
    </location>
</feature>
<feature type="compositionally biased region" description="Low complexity" evidence="8">
    <location>
        <begin position="1316"/>
        <end position="1325"/>
    </location>
</feature>
<proteinExistence type="inferred from homology"/>
<dbReference type="InParanoid" id="A0A067QJ50"/>
<keyword evidence="4" id="KW-0963">Cytoplasm</keyword>
<protein>
    <recommendedName>
        <fullName evidence="9">Inner centromere protein ARK-binding domain-containing protein</fullName>
    </recommendedName>
</protein>
<evidence type="ECO:0000256" key="3">
    <source>
        <dbReference type="ARBA" id="ARBA00010042"/>
    </source>
</evidence>
<feature type="region of interest" description="Disordered" evidence="8">
    <location>
        <begin position="1404"/>
        <end position="1434"/>
    </location>
</feature>
<feature type="compositionally biased region" description="Polar residues" evidence="8">
    <location>
        <begin position="1242"/>
        <end position="1277"/>
    </location>
</feature>
<feature type="region of interest" description="Disordered" evidence="8">
    <location>
        <begin position="546"/>
        <end position="630"/>
    </location>
</feature>
<feature type="compositionally biased region" description="Basic and acidic residues" evidence="8">
    <location>
        <begin position="1011"/>
        <end position="1023"/>
    </location>
</feature>
<dbReference type="STRING" id="933084.A0A067QJ50"/>
<feature type="compositionally biased region" description="Pro residues" evidence="8">
    <location>
        <begin position="276"/>
        <end position="286"/>
    </location>
</feature>
<feature type="compositionally biased region" description="Basic and acidic residues" evidence="8">
    <location>
        <begin position="416"/>
        <end position="429"/>
    </location>
</feature>
<keyword evidence="5" id="KW-0159">Chromosome partition</keyword>
<feature type="region of interest" description="Disordered" evidence="8">
    <location>
        <begin position="980"/>
        <end position="1387"/>
    </location>
</feature>
<feature type="region of interest" description="Disordered" evidence="8">
    <location>
        <begin position="707"/>
        <end position="738"/>
    </location>
</feature>
<evidence type="ECO:0000256" key="4">
    <source>
        <dbReference type="ARBA" id="ARBA00022490"/>
    </source>
</evidence>
<dbReference type="Pfam" id="PF03941">
    <property type="entry name" value="INCENP_ARK-bind"/>
    <property type="match status" value="1"/>
</dbReference>
<feature type="region of interest" description="Disordered" evidence="8">
    <location>
        <begin position="645"/>
        <end position="667"/>
    </location>
</feature>
<dbReference type="InterPro" id="IPR005635">
    <property type="entry name" value="Inner_centromere_prot_ARK-bd"/>
</dbReference>
<dbReference type="PANTHER" id="PTHR13142:SF1">
    <property type="entry name" value="INNER CENTROMERE PROTEIN"/>
    <property type="match status" value="1"/>
</dbReference>
<evidence type="ECO:0000256" key="1">
    <source>
        <dbReference type="ARBA" id="ARBA00004123"/>
    </source>
</evidence>
<evidence type="ECO:0000256" key="7">
    <source>
        <dbReference type="ARBA" id="ARBA00023242"/>
    </source>
</evidence>
<evidence type="ECO:0000259" key="9">
    <source>
        <dbReference type="Pfam" id="PF03941"/>
    </source>
</evidence>
<feature type="region of interest" description="Disordered" evidence="8">
    <location>
        <begin position="224"/>
        <end position="331"/>
    </location>
</feature>
<feature type="region of interest" description="Disordered" evidence="8">
    <location>
        <begin position="751"/>
        <end position="796"/>
    </location>
</feature>
<dbReference type="Gene3D" id="6.10.250.2990">
    <property type="match status" value="1"/>
</dbReference>
<gene>
    <name evidence="10" type="ORF">JAAARDRAFT_169466</name>
</gene>
<feature type="compositionally biased region" description="Polar residues" evidence="8">
    <location>
        <begin position="378"/>
        <end position="394"/>
    </location>
</feature>
<feature type="region of interest" description="Disordered" evidence="8">
    <location>
        <begin position="354"/>
        <end position="486"/>
    </location>
</feature>
<feature type="compositionally biased region" description="Basic and acidic residues" evidence="8">
    <location>
        <begin position="1422"/>
        <end position="1434"/>
    </location>
</feature>
<comment type="subcellular location">
    <subcellularLocation>
        <location evidence="2">Cytoplasm</location>
        <location evidence="2">Cytoskeleton</location>
        <location evidence="2">Spindle</location>
    </subcellularLocation>
    <subcellularLocation>
        <location evidence="1">Nucleus</location>
    </subcellularLocation>
</comment>
<feature type="compositionally biased region" description="Basic and acidic residues" evidence="8">
    <location>
        <begin position="571"/>
        <end position="587"/>
    </location>
</feature>
<feature type="compositionally biased region" description="Polar residues" evidence="8">
    <location>
        <begin position="928"/>
        <end position="945"/>
    </location>
</feature>
<feature type="compositionally biased region" description="Low complexity" evidence="8">
    <location>
        <begin position="224"/>
        <end position="239"/>
    </location>
</feature>
<evidence type="ECO:0000256" key="8">
    <source>
        <dbReference type="SAM" id="MobiDB-lite"/>
    </source>
</evidence>
<keyword evidence="6" id="KW-0206">Cytoskeleton</keyword>
<dbReference type="GO" id="GO:0007059">
    <property type="term" value="P:chromosome segregation"/>
    <property type="evidence" value="ECO:0007669"/>
    <property type="project" value="UniProtKB-KW"/>
</dbReference>
<dbReference type="GO" id="GO:0005819">
    <property type="term" value="C:spindle"/>
    <property type="evidence" value="ECO:0007669"/>
    <property type="project" value="UniProtKB-SubCell"/>
</dbReference>
<feature type="region of interest" description="Disordered" evidence="8">
    <location>
        <begin position="922"/>
        <end position="963"/>
    </location>
</feature>
<evidence type="ECO:0000313" key="10">
    <source>
        <dbReference type="EMBL" id="KDQ63532.1"/>
    </source>
</evidence>
<feature type="region of interest" description="Disordered" evidence="8">
    <location>
        <begin position="124"/>
        <end position="210"/>
    </location>
</feature>
<sequence length="1434" mass="154219">MADTENGILAWCTSIRTTLANDPVRQRFEEQVQTHGFLFLDDYLAGIRAGPKKDPIIELVKTPSRKRGAPKRTRADTAAAVKMKSVISMSLEDTDDAKENVLPVNSFHQALLQVKHANEDSRLAKTAPIEEPPRQTQIMADNPHEEPKPQPQEPVVAEPEKPRNKGPHKAFASAPSAKRVSRPEPVVIEIDSSPERPSAGEQMETDEERVEVVALVLPDAPAAVVTSSSTGSSPLASDATPPPSSDISVLLQPPASPPPPSPVIIATSVLPIPDTLAPPQPAPRPSTPRSNGNDLSIIAEGDESAERSRLSGQLPPLQHLSNPPSPICGPVELADNQEIATQPQLAVEIVAHNGDSDIGEDDEQFETSPVGLDDHEMTQATRISGFSPTRTFQTVPAPPSPAPSGPTQHTAPLPKIHQEHNLASGHEDGALTAPLPSIPASSSSSSETFTVPLRDPDSPPNTKTLVRKPSVSIYPSLPAPSPLRKSMRVAREPSIGVGVLQSGHARRSMAGTSAPALGKRTSWLTKAREAKALDVTVKRVITHEVVPPQMASGSGVKRKSGDMLASGDDETQARVSEERERESKVAKVDAALATKGKQREITEPTVTSVVRPPASQPQLPPSQSHPTLPQIEPILAEVEPVQKAPLPPFEPVRNAPTPSSGGGFLDRFKKTVEGLGKIGKSMGGKSMGGAAAAAALAEAKAKAEAMVAERHKVQEDTPDPMPVIDAPEATTSTSQGKKEAVFTKETFDTEHFFSVPPAPPKESDKRLSVSDLAPAAGVRSQGKEVEKAFSFPPANPVFAPPSLAAYIQETSSGSRKSPVEANLSTSTTPPTSPPSRKSKSSFVAPSGPVFNPPPRVFVPPPAAKEPVFKLPVQPFSFPAAMAMGLPAKLAVPDSLYSKAAPLSAQSSTASLISDAVFDTDRDAPAWMPSTQETEYFESQPQSQNVVEPAPEAGSRQVDDDDDDSWRLDKKFAEAHPMWTPFGFVDKDDEATWSTQPTQSHKGDTGPIAPPEPERGNEGARVEAEVGPEQDIAAGSDMDIDDFVDDGRGVVDDLEDEMDITHNSTLGTLEPKPLHLKHTRSQSQMSMASSSSSQAGKLAASGIGSKKHVKSIKLAAAAAKKQQEEQDKKSARVKEMENRRQLIIQRKAEEEKTRAIEEEKKRKEEVDRRKREREEHTDKRPLKLGTKKVEEDTTTKKRKVTVDVEKKPESKKPPSKDKKDVLPARATKPSLAAPSAAPKSIVKPTTTFKQPAIPSSANGTNPSSTAAAPSKLPSSNQPKAATASSTKSKGKGKAPEDGMDDPEPSRTLQGQMAARVQAQIQASKQQQRGEPVVASESIELPDINSEYSDSDDEDRKRTFDPPNWAQSPHLRQALQEQSSVNPDDIFGPVRPLQMEEIFRTRHSRFRARTSSANWSGADQLTAQEEREYARRMGYQ</sequence>
<accession>A0A067QJ50</accession>
<reference evidence="11" key="1">
    <citation type="journal article" date="2014" name="Proc. Natl. Acad. Sci. U.S.A.">
        <title>Extensive sampling of basidiomycete genomes demonstrates inadequacy of the white-rot/brown-rot paradigm for wood decay fungi.</title>
        <authorList>
            <person name="Riley R."/>
            <person name="Salamov A.A."/>
            <person name="Brown D.W."/>
            <person name="Nagy L.G."/>
            <person name="Floudas D."/>
            <person name="Held B.W."/>
            <person name="Levasseur A."/>
            <person name="Lombard V."/>
            <person name="Morin E."/>
            <person name="Otillar R."/>
            <person name="Lindquist E.A."/>
            <person name="Sun H."/>
            <person name="LaButti K.M."/>
            <person name="Schmutz J."/>
            <person name="Jabbour D."/>
            <person name="Luo H."/>
            <person name="Baker S.E."/>
            <person name="Pisabarro A.G."/>
            <person name="Walton J.D."/>
            <person name="Blanchette R.A."/>
            <person name="Henrissat B."/>
            <person name="Martin F."/>
            <person name="Cullen D."/>
            <person name="Hibbett D.S."/>
            <person name="Grigoriev I.V."/>
        </authorList>
    </citation>
    <scope>NUCLEOTIDE SEQUENCE [LARGE SCALE GENOMIC DNA]</scope>
    <source>
        <strain evidence="11">MUCL 33604</strain>
    </source>
</reference>
<feature type="compositionally biased region" description="Low complexity" evidence="8">
    <location>
        <begin position="1225"/>
        <end position="1239"/>
    </location>
</feature>
<feature type="compositionally biased region" description="Low complexity" evidence="8">
    <location>
        <begin position="621"/>
        <end position="630"/>
    </location>
</feature>
<keyword evidence="11" id="KW-1185">Reference proteome</keyword>
<evidence type="ECO:0000256" key="5">
    <source>
        <dbReference type="ARBA" id="ARBA00022829"/>
    </source>
</evidence>
<feature type="domain" description="Inner centromere protein ARK-binding" evidence="9">
    <location>
        <begin position="1341"/>
        <end position="1397"/>
    </location>
</feature>
<dbReference type="PANTHER" id="PTHR13142">
    <property type="entry name" value="INNER CENTROMERE PROTEIN"/>
    <property type="match status" value="1"/>
</dbReference>
<evidence type="ECO:0000256" key="6">
    <source>
        <dbReference type="ARBA" id="ARBA00023212"/>
    </source>
</evidence>
<name>A0A067QJ50_9AGAM</name>
<dbReference type="GO" id="GO:0005634">
    <property type="term" value="C:nucleus"/>
    <property type="evidence" value="ECO:0007669"/>
    <property type="project" value="UniProtKB-SubCell"/>
</dbReference>
<dbReference type="OrthoDB" id="6123at2759"/>
<evidence type="ECO:0000256" key="2">
    <source>
        <dbReference type="ARBA" id="ARBA00004186"/>
    </source>
</evidence>
<feature type="compositionally biased region" description="Basic and acidic residues" evidence="8">
    <location>
        <begin position="1120"/>
        <end position="1221"/>
    </location>
</feature>
<feature type="compositionally biased region" description="Low complexity" evidence="8">
    <location>
        <begin position="1080"/>
        <end position="1094"/>
    </location>
</feature>
<keyword evidence="7" id="KW-0539">Nucleus</keyword>
<dbReference type="Proteomes" id="UP000027265">
    <property type="component" value="Unassembled WGS sequence"/>
</dbReference>
<dbReference type="EMBL" id="KL197710">
    <property type="protein sequence ID" value="KDQ63532.1"/>
    <property type="molecule type" value="Genomic_DNA"/>
</dbReference>
<comment type="similarity">
    <text evidence="3">Belongs to the INCENP family.</text>
</comment>
<organism evidence="10 11">
    <name type="scientific">Jaapia argillacea MUCL 33604</name>
    <dbReference type="NCBI Taxonomy" id="933084"/>
    <lineage>
        <taxon>Eukaryota</taxon>
        <taxon>Fungi</taxon>
        <taxon>Dikarya</taxon>
        <taxon>Basidiomycota</taxon>
        <taxon>Agaricomycotina</taxon>
        <taxon>Agaricomycetes</taxon>
        <taxon>Agaricomycetidae</taxon>
        <taxon>Jaapiales</taxon>
        <taxon>Jaapiaceae</taxon>
        <taxon>Jaapia</taxon>
    </lineage>
</organism>
<feature type="region of interest" description="Disordered" evidence="8">
    <location>
        <begin position="808"/>
        <end position="858"/>
    </location>
</feature>
<evidence type="ECO:0000313" key="11">
    <source>
        <dbReference type="Proteomes" id="UP000027265"/>
    </source>
</evidence>